<evidence type="ECO:0000259" key="8">
    <source>
        <dbReference type="Pfam" id="PF00091"/>
    </source>
</evidence>
<keyword evidence="5" id="KW-0547">Nucleotide-binding</keyword>
<keyword evidence="10" id="KW-1185">Reference proteome</keyword>
<sequence length="151" mass="17023">MPECISIHICQAAVQISNACWEIYSLEHNIQPNVQMAVLADLESTVIALGPRARHQLFHPEQLITGKEDAANIYADGHYTICKEIIDLVLDQIRKLANQCTDLQGFLVFHIFDGGSGYGFTSVMMENLYVKYGKKSKLEFSMYPGPRFPQL</sequence>
<comment type="similarity">
    <text evidence="2">Belongs to the tubulin family.</text>
</comment>
<dbReference type="GO" id="GO:0005874">
    <property type="term" value="C:microtubule"/>
    <property type="evidence" value="ECO:0007669"/>
    <property type="project" value="UniProtKB-KW"/>
</dbReference>
<keyword evidence="4" id="KW-0493">Microtubule</keyword>
<feature type="domain" description="Tubulin/FtsZ GTPase" evidence="8">
    <location>
        <begin position="3"/>
        <end position="145"/>
    </location>
</feature>
<evidence type="ECO:0000256" key="3">
    <source>
        <dbReference type="ARBA" id="ARBA00022490"/>
    </source>
</evidence>
<comment type="subcellular location">
    <subcellularLocation>
        <location evidence="1">Cytoplasm</location>
        <location evidence="1">Cytoskeleton</location>
    </subcellularLocation>
</comment>
<name>A0A5N4CEJ7_CAMDR</name>
<gene>
    <name evidence="9" type="ORF">Cadr_000025926</name>
</gene>
<dbReference type="InterPro" id="IPR003008">
    <property type="entry name" value="Tubulin_FtsZ_GTPase"/>
</dbReference>
<dbReference type="PANTHER" id="PTHR11588">
    <property type="entry name" value="TUBULIN"/>
    <property type="match status" value="1"/>
</dbReference>
<dbReference type="Pfam" id="PF00091">
    <property type="entry name" value="Tubulin"/>
    <property type="match status" value="1"/>
</dbReference>
<evidence type="ECO:0000256" key="2">
    <source>
        <dbReference type="ARBA" id="ARBA00009636"/>
    </source>
</evidence>
<protein>
    <submittedName>
        <fullName evidence="9">Tubulin alpha-1C chain</fullName>
    </submittedName>
</protein>
<dbReference type="PRINTS" id="PR01161">
    <property type="entry name" value="TUBULIN"/>
</dbReference>
<dbReference type="Proteomes" id="UP000299084">
    <property type="component" value="Unassembled WGS sequence"/>
</dbReference>
<evidence type="ECO:0000256" key="5">
    <source>
        <dbReference type="ARBA" id="ARBA00022741"/>
    </source>
</evidence>
<evidence type="ECO:0000256" key="1">
    <source>
        <dbReference type="ARBA" id="ARBA00004245"/>
    </source>
</evidence>
<keyword evidence="6" id="KW-0342">GTP-binding</keyword>
<organism evidence="9 10">
    <name type="scientific">Camelus dromedarius</name>
    <name type="common">Dromedary</name>
    <name type="synonym">Arabian camel</name>
    <dbReference type="NCBI Taxonomy" id="9838"/>
    <lineage>
        <taxon>Eukaryota</taxon>
        <taxon>Metazoa</taxon>
        <taxon>Chordata</taxon>
        <taxon>Craniata</taxon>
        <taxon>Vertebrata</taxon>
        <taxon>Euteleostomi</taxon>
        <taxon>Mammalia</taxon>
        <taxon>Eutheria</taxon>
        <taxon>Laurasiatheria</taxon>
        <taxon>Artiodactyla</taxon>
        <taxon>Tylopoda</taxon>
        <taxon>Camelidae</taxon>
        <taxon>Camelus</taxon>
    </lineage>
</organism>
<evidence type="ECO:0000256" key="4">
    <source>
        <dbReference type="ARBA" id="ARBA00022701"/>
    </source>
</evidence>
<keyword evidence="7" id="KW-0206">Cytoskeleton</keyword>
<reference evidence="9 10" key="1">
    <citation type="journal article" date="2019" name="Mol. Ecol. Resour.">
        <title>Improving Illumina assemblies with Hi-C and long reads: an example with the North African dromedary.</title>
        <authorList>
            <person name="Elbers J.P."/>
            <person name="Rogers M.F."/>
            <person name="Perelman P.L."/>
            <person name="Proskuryakova A.A."/>
            <person name="Serdyukova N.A."/>
            <person name="Johnson W.E."/>
            <person name="Horin P."/>
            <person name="Corander J."/>
            <person name="Murphy D."/>
            <person name="Burger P.A."/>
        </authorList>
    </citation>
    <scope>NUCLEOTIDE SEQUENCE [LARGE SCALE GENOMIC DNA]</scope>
    <source>
        <strain evidence="9">Drom800</strain>
        <tissue evidence="9">Blood</tissue>
    </source>
</reference>
<accession>A0A5N4CEJ7</accession>
<evidence type="ECO:0000313" key="9">
    <source>
        <dbReference type="EMBL" id="KAB1257338.1"/>
    </source>
</evidence>
<dbReference type="InterPro" id="IPR000217">
    <property type="entry name" value="Tubulin"/>
</dbReference>
<proteinExistence type="inferred from homology"/>
<comment type="caution">
    <text evidence="9">The sequence shown here is derived from an EMBL/GenBank/DDBJ whole genome shotgun (WGS) entry which is preliminary data.</text>
</comment>
<dbReference type="Gene3D" id="3.40.50.1440">
    <property type="entry name" value="Tubulin/FtsZ, GTPase domain"/>
    <property type="match status" value="1"/>
</dbReference>
<evidence type="ECO:0000256" key="6">
    <source>
        <dbReference type="ARBA" id="ARBA00023134"/>
    </source>
</evidence>
<dbReference type="GO" id="GO:0005525">
    <property type="term" value="F:GTP binding"/>
    <property type="evidence" value="ECO:0007669"/>
    <property type="project" value="UniProtKB-KW"/>
</dbReference>
<dbReference type="EMBL" id="JWIN03000027">
    <property type="protein sequence ID" value="KAB1257338.1"/>
    <property type="molecule type" value="Genomic_DNA"/>
</dbReference>
<dbReference type="GO" id="GO:0007017">
    <property type="term" value="P:microtubule-based process"/>
    <property type="evidence" value="ECO:0007669"/>
    <property type="project" value="InterPro"/>
</dbReference>
<dbReference type="InterPro" id="IPR036525">
    <property type="entry name" value="Tubulin/FtsZ_GTPase_sf"/>
</dbReference>
<evidence type="ECO:0000313" key="10">
    <source>
        <dbReference type="Proteomes" id="UP000299084"/>
    </source>
</evidence>
<evidence type="ECO:0000256" key="7">
    <source>
        <dbReference type="ARBA" id="ARBA00023212"/>
    </source>
</evidence>
<dbReference type="SUPFAM" id="SSF52490">
    <property type="entry name" value="Tubulin nucleotide-binding domain-like"/>
    <property type="match status" value="1"/>
</dbReference>
<keyword evidence="3" id="KW-0963">Cytoplasm</keyword>
<dbReference type="AlphaFoldDB" id="A0A5N4CEJ7"/>